<gene>
    <name evidence="2" type="ORF">BP5796_03747</name>
</gene>
<feature type="compositionally biased region" description="Acidic residues" evidence="1">
    <location>
        <begin position="90"/>
        <end position="109"/>
    </location>
</feature>
<sequence length="235" mass="26409">MVDAAILRDVSHNAAKLPSIANLLKEPQHQAQAQVSKPVLSPELSEVIDTLNEDRLRNILRDICRENESARRTVETNYLVPAAMVVPYDKDDESEDDEAEEGSDDETDEFAPNYPPANVHNMKRKAADISVDVVPSGMRPRYAACENCKKEFDVTDNHRGDCVWHPGSKEPDYESDFWADHDENCHGIIDQLGDEPEYDEGFLWSCCEESGSVKGCMKTKHKAKGLNIAAKRLKH</sequence>
<dbReference type="OrthoDB" id="5422613at2759"/>
<organism evidence="2 3">
    <name type="scientific">Coleophoma crateriformis</name>
    <dbReference type="NCBI Taxonomy" id="565419"/>
    <lineage>
        <taxon>Eukaryota</taxon>
        <taxon>Fungi</taxon>
        <taxon>Dikarya</taxon>
        <taxon>Ascomycota</taxon>
        <taxon>Pezizomycotina</taxon>
        <taxon>Leotiomycetes</taxon>
        <taxon>Helotiales</taxon>
        <taxon>Dermateaceae</taxon>
        <taxon>Coleophoma</taxon>
    </lineage>
</organism>
<comment type="caution">
    <text evidence="2">The sequence shown here is derived from an EMBL/GenBank/DDBJ whole genome shotgun (WGS) entry which is preliminary data.</text>
</comment>
<dbReference type="EMBL" id="PDLN01000005">
    <property type="protein sequence ID" value="RDW85422.1"/>
    <property type="molecule type" value="Genomic_DNA"/>
</dbReference>
<dbReference type="PANTHER" id="PTHR38167:SF1">
    <property type="entry name" value="C2H2-TYPE DOMAIN-CONTAINING PROTEIN"/>
    <property type="match status" value="1"/>
</dbReference>
<reference evidence="2 3" key="1">
    <citation type="journal article" date="2018" name="IMA Fungus">
        <title>IMA Genome-F 9: Draft genome sequence of Annulohypoxylon stygium, Aspergillus mulundensis, Berkeleyomyces basicola (syn. Thielaviopsis basicola), Ceratocystis smalleyi, two Cercospora beticola strains, Coleophoma cylindrospora, Fusarium fracticaudum, Phialophora cf. hyalina, and Morchella septimelata.</title>
        <authorList>
            <person name="Wingfield B.D."/>
            <person name="Bills G.F."/>
            <person name="Dong Y."/>
            <person name="Huang W."/>
            <person name="Nel W.J."/>
            <person name="Swalarsk-Parry B.S."/>
            <person name="Vaghefi N."/>
            <person name="Wilken P.M."/>
            <person name="An Z."/>
            <person name="de Beer Z.W."/>
            <person name="De Vos L."/>
            <person name="Chen L."/>
            <person name="Duong T.A."/>
            <person name="Gao Y."/>
            <person name="Hammerbacher A."/>
            <person name="Kikkert J.R."/>
            <person name="Li Y."/>
            <person name="Li H."/>
            <person name="Li K."/>
            <person name="Li Q."/>
            <person name="Liu X."/>
            <person name="Ma X."/>
            <person name="Naidoo K."/>
            <person name="Pethybridge S.J."/>
            <person name="Sun J."/>
            <person name="Steenkamp E.T."/>
            <person name="van der Nest M.A."/>
            <person name="van Wyk S."/>
            <person name="Wingfield M.J."/>
            <person name="Xiong C."/>
            <person name="Yue Q."/>
            <person name="Zhang X."/>
        </authorList>
    </citation>
    <scope>NUCLEOTIDE SEQUENCE [LARGE SCALE GENOMIC DNA]</scope>
    <source>
        <strain evidence="2 3">BP5796</strain>
    </source>
</reference>
<dbReference type="AlphaFoldDB" id="A0A3D8SGM6"/>
<keyword evidence="3" id="KW-1185">Reference proteome</keyword>
<evidence type="ECO:0000313" key="2">
    <source>
        <dbReference type="EMBL" id="RDW85422.1"/>
    </source>
</evidence>
<dbReference type="PANTHER" id="PTHR38167">
    <property type="entry name" value="C2H2-TYPE DOMAIN-CONTAINING PROTEIN"/>
    <property type="match status" value="1"/>
</dbReference>
<proteinExistence type="predicted"/>
<dbReference type="Proteomes" id="UP000256328">
    <property type="component" value="Unassembled WGS sequence"/>
</dbReference>
<accession>A0A3D8SGM6</accession>
<protein>
    <recommendedName>
        <fullName evidence="4">C2H2-type domain-containing protein</fullName>
    </recommendedName>
</protein>
<evidence type="ECO:0000313" key="3">
    <source>
        <dbReference type="Proteomes" id="UP000256328"/>
    </source>
</evidence>
<feature type="region of interest" description="Disordered" evidence="1">
    <location>
        <begin position="84"/>
        <end position="119"/>
    </location>
</feature>
<name>A0A3D8SGM6_9HELO</name>
<evidence type="ECO:0008006" key="4">
    <source>
        <dbReference type="Google" id="ProtNLM"/>
    </source>
</evidence>
<evidence type="ECO:0000256" key="1">
    <source>
        <dbReference type="SAM" id="MobiDB-lite"/>
    </source>
</evidence>